<proteinExistence type="predicted"/>
<keyword evidence="3" id="KW-0418">Kinase</keyword>
<dbReference type="SUPFAM" id="SSF47954">
    <property type="entry name" value="Cyclin-like"/>
    <property type="match status" value="2"/>
</dbReference>
<feature type="region of interest" description="Disordered" evidence="2">
    <location>
        <begin position="261"/>
        <end position="284"/>
    </location>
</feature>
<feature type="region of interest" description="Disordered" evidence="2">
    <location>
        <begin position="452"/>
        <end position="471"/>
    </location>
</feature>
<feature type="region of interest" description="Disordered" evidence="2">
    <location>
        <begin position="525"/>
        <end position="555"/>
    </location>
</feature>
<reference evidence="3 4" key="1">
    <citation type="submission" date="2014-09" db="EMBL/GenBank/DDBJ databases">
        <authorList>
            <person name="Magalhaes I.L.F."/>
            <person name="Oliveira U."/>
            <person name="Santos F.R."/>
            <person name="Vidigal T.H.D.A."/>
            <person name="Brescovit A.D."/>
            <person name="Santos A.J."/>
        </authorList>
    </citation>
    <scope>NUCLEOTIDE SEQUENCE [LARGE SCALE GENOMIC DNA]</scope>
</reference>
<feature type="region of interest" description="Disordered" evidence="2">
    <location>
        <begin position="340"/>
        <end position="368"/>
    </location>
</feature>
<dbReference type="EMBL" id="CCYA01000249">
    <property type="protein sequence ID" value="CEH14854.1"/>
    <property type="molecule type" value="Genomic_DNA"/>
</dbReference>
<feature type="region of interest" description="Disordered" evidence="2">
    <location>
        <begin position="479"/>
        <end position="505"/>
    </location>
</feature>
<dbReference type="GO" id="GO:0006357">
    <property type="term" value="P:regulation of transcription by RNA polymerase II"/>
    <property type="evidence" value="ECO:0007669"/>
    <property type="project" value="InterPro"/>
</dbReference>
<keyword evidence="4" id="KW-1185">Reference proteome</keyword>
<protein>
    <submittedName>
        <fullName evidence="3">CTD KINASE SUBUNIT BETA</fullName>
    </submittedName>
</protein>
<dbReference type="STRING" id="401625.A0A0P1BFY6"/>
<dbReference type="OrthoDB" id="25002at2759"/>
<evidence type="ECO:0000256" key="1">
    <source>
        <dbReference type="SAM" id="Coils"/>
    </source>
</evidence>
<accession>A0A0P1BFY6</accession>
<feature type="compositionally biased region" description="Polar residues" evidence="2">
    <location>
        <begin position="492"/>
        <end position="505"/>
    </location>
</feature>
<organism evidence="3 4">
    <name type="scientific">Ceraceosorus bombacis</name>
    <dbReference type="NCBI Taxonomy" id="401625"/>
    <lineage>
        <taxon>Eukaryota</taxon>
        <taxon>Fungi</taxon>
        <taxon>Dikarya</taxon>
        <taxon>Basidiomycota</taxon>
        <taxon>Ustilaginomycotina</taxon>
        <taxon>Exobasidiomycetes</taxon>
        <taxon>Ceraceosorales</taxon>
        <taxon>Ceraceosoraceae</taxon>
        <taxon>Ceraceosorus</taxon>
    </lineage>
</organism>
<evidence type="ECO:0000313" key="3">
    <source>
        <dbReference type="EMBL" id="CEH14854.1"/>
    </source>
</evidence>
<evidence type="ECO:0000313" key="4">
    <source>
        <dbReference type="Proteomes" id="UP000054845"/>
    </source>
</evidence>
<feature type="coiled-coil region" evidence="1">
    <location>
        <begin position="383"/>
        <end position="416"/>
    </location>
</feature>
<dbReference type="InterPro" id="IPR036915">
    <property type="entry name" value="Cyclin-like_sf"/>
</dbReference>
<dbReference type="InterPro" id="IPR043198">
    <property type="entry name" value="Cyclin/Ssn8"/>
</dbReference>
<dbReference type="GO" id="GO:0016301">
    <property type="term" value="F:kinase activity"/>
    <property type="evidence" value="ECO:0007669"/>
    <property type="project" value="UniProtKB-KW"/>
</dbReference>
<keyword evidence="3" id="KW-0808">Transferase</keyword>
<keyword evidence="1" id="KW-0175">Coiled coil</keyword>
<dbReference type="AlphaFoldDB" id="A0A0P1BFY6"/>
<dbReference type="PANTHER" id="PTHR10026">
    <property type="entry name" value="CYCLIN"/>
    <property type="match status" value="1"/>
</dbReference>
<evidence type="ECO:0000256" key="2">
    <source>
        <dbReference type="SAM" id="MobiDB-lite"/>
    </source>
</evidence>
<sequence>MVQVTTVYPTAYFTPAEVTFLSCVSSDQRNLSVASGFGAGAAVSSSSSSSWQPQAHSLDVKTTQSIQHLLALVQSLGAALRFPQRTCSTAQAVLLRLLLHHGANAKRMAGLLLGGGQGVAQEGQQQREALACACIALAGKLNDTNRKMRDVLLGSYKLRFPDLVRRGRVVGAGAGAGAGAGGRASNGTMFRLGNVAEADIDSNALEMERRRLLGLERMLLESVGFEFGASNRVQRTLRYLIKMMRKLGLGVGVGGQSASGSDGGAAAAAAKEARDQASHWQQEQASQHFDFESTAWQVLTDLFRTWHCLQYTPITLAITAIYATALLWQDSVVAVGVQASNGRGDNDDDDDDAVTEGQEQQEARGQRFTSRLVDAKECGCALVRRIRRVVEGLEGQEEQEQEQEQEQEHCEELRRMIRDQLKVHIEDVHEVLHGLLDMYSSSISALTTSTPYTTPATPATPASPSDQLAHLSGNANASSITTHRAGRPTARPQANKSFQTATAAQQVESENHWFRLAREAQADVLGHGQVERRNASGSSGGKEAKNKARSLPKEAVAPPPLGLLALFEKEQSALFVATGTSGARARGHGTNMQAVRGNRTAAGPATSATRGATSVSELLSCIMELKIALREREDERLKRDLRLLGLLGGPLEEKKEDHGASSGRLIDQQEQDKRNLVTLTRFLF</sequence>
<feature type="compositionally biased region" description="Low complexity" evidence="2">
    <location>
        <begin position="452"/>
        <end position="465"/>
    </location>
</feature>
<dbReference type="Proteomes" id="UP000054845">
    <property type="component" value="Unassembled WGS sequence"/>
</dbReference>
<dbReference type="GO" id="GO:0016538">
    <property type="term" value="F:cyclin-dependent protein serine/threonine kinase regulator activity"/>
    <property type="evidence" value="ECO:0007669"/>
    <property type="project" value="InterPro"/>
</dbReference>
<dbReference type="Gene3D" id="1.10.472.10">
    <property type="entry name" value="Cyclin-like"/>
    <property type="match status" value="2"/>
</dbReference>
<name>A0A0P1BFY6_9BASI</name>